<gene>
    <name evidence="2" type="ORF">CH063_12027</name>
</gene>
<reference evidence="3" key="1">
    <citation type="journal article" date="2012" name="Nat. Genet.">
        <title>Lifestyle transitions in plant pathogenic Colletotrichum fungi deciphered by genome and transcriptome analyses.</title>
        <authorList>
            <person name="O'Connell R.J."/>
            <person name="Thon M.R."/>
            <person name="Hacquard S."/>
            <person name="Amyotte S.G."/>
            <person name="Kleemann J."/>
            <person name="Torres M.F."/>
            <person name="Damm U."/>
            <person name="Buiate E.A."/>
            <person name="Epstein L."/>
            <person name="Alkan N."/>
            <person name="Altmueller J."/>
            <person name="Alvarado-Balderrama L."/>
            <person name="Bauser C.A."/>
            <person name="Becker C."/>
            <person name="Birren B.W."/>
            <person name="Chen Z."/>
            <person name="Choi J."/>
            <person name="Crouch J.A."/>
            <person name="Duvick J.P."/>
            <person name="Farman M.A."/>
            <person name="Gan P."/>
            <person name="Heiman D."/>
            <person name="Henrissat B."/>
            <person name="Howard R.J."/>
            <person name="Kabbage M."/>
            <person name="Koch C."/>
            <person name="Kracher B."/>
            <person name="Kubo Y."/>
            <person name="Law A.D."/>
            <person name="Lebrun M.-H."/>
            <person name="Lee Y.-H."/>
            <person name="Miyara I."/>
            <person name="Moore N."/>
            <person name="Neumann U."/>
            <person name="Nordstroem K."/>
            <person name="Panaccione D.G."/>
            <person name="Panstruga R."/>
            <person name="Place M."/>
            <person name="Proctor R.H."/>
            <person name="Prusky D."/>
            <person name="Rech G."/>
            <person name="Reinhardt R."/>
            <person name="Rollins J.A."/>
            <person name="Rounsley S."/>
            <person name="Schardl C.L."/>
            <person name="Schwartz D.C."/>
            <person name="Shenoy N."/>
            <person name="Shirasu K."/>
            <person name="Sikhakolli U.R."/>
            <person name="Stueber K."/>
            <person name="Sukno S.A."/>
            <person name="Sweigard J.A."/>
            <person name="Takano Y."/>
            <person name="Takahara H."/>
            <person name="Trail F."/>
            <person name="van der Does H.C."/>
            <person name="Voll L.M."/>
            <person name="Will I."/>
            <person name="Young S."/>
            <person name="Zeng Q."/>
            <person name="Zhang J."/>
            <person name="Zhou S."/>
            <person name="Dickman M.B."/>
            <person name="Schulze-Lefert P."/>
            <person name="Ver Loren van Themaat E."/>
            <person name="Ma L.-J."/>
            <person name="Vaillancourt L.J."/>
        </authorList>
    </citation>
    <scope>NUCLEOTIDE SEQUENCE [LARGE SCALE GENOMIC DNA]</scope>
    <source>
        <strain evidence="3">IMI 349063</strain>
    </source>
</reference>
<evidence type="ECO:0000256" key="1">
    <source>
        <dbReference type="SAM" id="MobiDB-lite"/>
    </source>
</evidence>
<dbReference type="AlphaFoldDB" id="H1VNS5"/>
<dbReference type="Proteomes" id="UP000007174">
    <property type="component" value="Unassembled WGS sequence"/>
</dbReference>
<feature type="region of interest" description="Disordered" evidence="1">
    <location>
        <begin position="1"/>
        <end position="21"/>
    </location>
</feature>
<name>H1VNS5_COLHI</name>
<organism evidence="2 3">
    <name type="scientific">Colletotrichum higginsianum (strain IMI 349063)</name>
    <name type="common">Crucifer anthracnose fungus</name>
    <dbReference type="NCBI Taxonomy" id="759273"/>
    <lineage>
        <taxon>Eukaryota</taxon>
        <taxon>Fungi</taxon>
        <taxon>Dikarya</taxon>
        <taxon>Ascomycota</taxon>
        <taxon>Pezizomycotina</taxon>
        <taxon>Sordariomycetes</taxon>
        <taxon>Hypocreomycetidae</taxon>
        <taxon>Glomerellales</taxon>
        <taxon>Glomerellaceae</taxon>
        <taxon>Colletotrichum</taxon>
        <taxon>Colletotrichum destructivum species complex</taxon>
    </lineage>
</organism>
<protein>
    <submittedName>
        <fullName evidence="2">Uncharacterized protein</fullName>
    </submittedName>
</protein>
<feature type="non-terminal residue" evidence="2">
    <location>
        <position position="1"/>
    </location>
</feature>
<evidence type="ECO:0000313" key="2">
    <source>
        <dbReference type="EMBL" id="CCF41879.1"/>
    </source>
</evidence>
<dbReference type="EMBL" id="CACQ02005000">
    <property type="protein sequence ID" value="CCF41879.1"/>
    <property type="molecule type" value="Genomic_DNA"/>
</dbReference>
<dbReference type="HOGENOM" id="CLU_2873768_0_0_1"/>
<accession>H1VNS5</accession>
<proteinExistence type="predicted"/>
<evidence type="ECO:0000313" key="3">
    <source>
        <dbReference type="Proteomes" id="UP000007174"/>
    </source>
</evidence>
<sequence>SRWRACVPSPKTKRTKGDVSSLLPSPNDLPLFSNLPSFFSPISDLISNPISNLSWKNYSYPGRL</sequence>